<evidence type="ECO:0000259" key="2">
    <source>
        <dbReference type="Pfam" id="PF00389"/>
    </source>
</evidence>
<proteinExistence type="inferred from homology"/>
<dbReference type="Proteomes" id="UP000011083">
    <property type="component" value="Unassembled WGS sequence"/>
</dbReference>
<dbReference type="OMA" id="RGVTVCN"/>
<dbReference type="EMBL" id="KB008171">
    <property type="protein sequence ID" value="ELR10910.1"/>
    <property type="molecule type" value="Genomic_DNA"/>
</dbReference>
<dbReference type="GeneID" id="14911292"/>
<dbReference type="GO" id="GO:0003714">
    <property type="term" value="F:transcription corepressor activity"/>
    <property type="evidence" value="ECO:0007669"/>
    <property type="project" value="TreeGrafter"/>
</dbReference>
<dbReference type="GO" id="GO:0051287">
    <property type="term" value="F:NAD binding"/>
    <property type="evidence" value="ECO:0007669"/>
    <property type="project" value="InterPro"/>
</dbReference>
<dbReference type="AlphaFoldDB" id="L8GCI7"/>
<dbReference type="GO" id="GO:0001221">
    <property type="term" value="F:transcription coregulator binding"/>
    <property type="evidence" value="ECO:0007669"/>
    <property type="project" value="TreeGrafter"/>
</dbReference>
<reference evidence="4 5" key="1">
    <citation type="journal article" date="2013" name="Genome Biol.">
        <title>Genome of Acanthamoeba castellanii highlights extensive lateral gene transfer and early evolution of tyrosine kinase signaling.</title>
        <authorList>
            <person name="Clarke M."/>
            <person name="Lohan A.J."/>
            <person name="Liu B."/>
            <person name="Lagkouvardos I."/>
            <person name="Roy S."/>
            <person name="Zafar N."/>
            <person name="Bertelli C."/>
            <person name="Schilde C."/>
            <person name="Kianianmomeni A."/>
            <person name="Burglin T.R."/>
            <person name="Frech C."/>
            <person name="Turcotte B."/>
            <person name="Kopec K.O."/>
            <person name="Synnott J.M."/>
            <person name="Choo C."/>
            <person name="Paponov I."/>
            <person name="Finkler A."/>
            <person name="Soon Heng Tan C."/>
            <person name="Hutchins A.P."/>
            <person name="Weinmeier T."/>
            <person name="Rattei T."/>
            <person name="Chu J.S."/>
            <person name="Gimenez G."/>
            <person name="Irimia M."/>
            <person name="Rigden D.J."/>
            <person name="Fitzpatrick D.A."/>
            <person name="Lorenzo-Morales J."/>
            <person name="Bateman A."/>
            <person name="Chiu C.H."/>
            <person name="Tang P."/>
            <person name="Hegemann P."/>
            <person name="Fromm H."/>
            <person name="Raoult D."/>
            <person name="Greub G."/>
            <person name="Miranda-Saavedra D."/>
            <person name="Chen N."/>
            <person name="Nash P."/>
            <person name="Ginger M.L."/>
            <person name="Horn M."/>
            <person name="Schaap P."/>
            <person name="Caler L."/>
            <person name="Loftus B."/>
        </authorList>
    </citation>
    <scope>NUCLEOTIDE SEQUENCE [LARGE SCALE GENOMIC DNA]</scope>
    <source>
        <strain evidence="4 5">Neff</strain>
    </source>
</reference>
<dbReference type="InterPro" id="IPR029752">
    <property type="entry name" value="D-isomer_DH_CS1"/>
</dbReference>
<dbReference type="KEGG" id="acan:ACA1_145410"/>
<keyword evidence="1" id="KW-0560">Oxidoreductase</keyword>
<dbReference type="RefSeq" id="XP_004332923.1">
    <property type="nucleotide sequence ID" value="XM_004332875.1"/>
</dbReference>
<dbReference type="STRING" id="1257118.L8GCI7"/>
<dbReference type="GO" id="GO:0140297">
    <property type="term" value="F:DNA-binding transcription factor binding"/>
    <property type="evidence" value="ECO:0007669"/>
    <property type="project" value="TreeGrafter"/>
</dbReference>
<dbReference type="Gene3D" id="3.40.50.720">
    <property type="entry name" value="NAD(P)-binding Rossmann-like Domain"/>
    <property type="match status" value="2"/>
</dbReference>
<dbReference type="InterPro" id="IPR036291">
    <property type="entry name" value="NAD(P)-bd_dom_sf"/>
</dbReference>
<evidence type="ECO:0000313" key="5">
    <source>
        <dbReference type="Proteomes" id="UP000011083"/>
    </source>
</evidence>
<dbReference type="GO" id="GO:0005634">
    <property type="term" value="C:nucleus"/>
    <property type="evidence" value="ECO:0007669"/>
    <property type="project" value="TreeGrafter"/>
</dbReference>
<dbReference type="SUPFAM" id="SSF52283">
    <property type="entry name" value="Formate/glycerate dehydrogenase catalytic domain-like"/>
    <property type="match status" value="1"/>
</dbReference>
<evidence type="ECO:0000313" key="4">
    <source>
        <dbReference type="EMBL" id="ELR10910.1"/>
    </source>
</evidence>
<evidence type="ECO:0000256" key="1">
    <source>
        <dbReference type="RuleBase" id="RU003719"/>
    </source>
</evidence>
<gene>
    <name evidence="4" type="ORF">ACA1_145410</name>
</gene>
<dbReference type="VEuPathDB" id="AmoebaDB:ACA1_145410"/>
<organism evidence="4 5">
    <name type="scientific">Acanthamoeba castellanii (strain ATCC 30010 / Neff)</name>
    <dbReference type="NCBI Taxonomy" id="1257118"/>
    <lineage>
        <taxon>Eukaryota</taxon>
        <taxon>Amoebozoa</taxon>
        <taxon>Discosea</taxon>
        <taxon>Longamoebia</taxon>
        <taxon>Centramoebida</taxon>
        <taxon>Acanthamoebidae</taxon>
        <taxon>Acanthamoeba</taxon>
    </lineage>
</organism>
<sequence>MVDFLADASIEAEVLKGVARVECWQVEGHHALPDHLHEAAGLLVWHLVHFPRQVFEQKLSSEGTKTKVLVRVGMGIDSVDLQAAGERGIYVANVPDYGVEEVADSTLSLILNLVGSSSCLLFSHSRAAMATLTSQASRAAAQMRKTHVLANGTKENKIRGKKLGIIGLGKIGRAVAERAKPFGFDIFFYDPYLTDGVDKSMGIGRCDSLEDLLASCDVVSLNCDLNTDNHHLLNTATLSHIPKNKGTALLAAMKDGRIGAAALDVLEEEPYTDGHLNEVPDLLLTPHTAFYSDEGFIEMRTKAALEVKRVLQGGAPRNCVNKQWIKS</sequence>
<dbReference type="Pfam" id="PF02826">
    <property type="entry name" value="2-Hacid_dh_C"/>
    <property type="match status" value="1"/>
</dbReference>
<dbReference type="PANTHER" id="PTHR46029">
    <property type="entry name" value="C-TERMINAL-BINDING PROTEIN"/>
    <property type="match status" value="1"/>
</dbReference>
<dbReference type="Pfam" id="PF00389">
    <property type="entry name" value="2-Hacid_dh"/>
    <property type="match status" value="1"/>
</dbReference>
<dbReference type="GO" id="GO:0003713">
    <property type="term" value="F:transcription coactivator activity"/>
    <property type="evidence" value="ECO:0007669"/>
    <property type="project" value="TreeGrafter"/>
</dbReference>
<protein>
    <submittedName>
        <fullName evidence="4">C-terminal-binding protein family protein</fullName>
    </submittedName>
</protein>
<dbReference type="GO" id="GO:0016616">
    <property type="term" value="F:oxidoreductase activity, acting on the CH-OH group of donors, NAD or NADP as acceptor"/>
    <property type="evidence" value="ECO:0007669"/>
    <property type="project" value="InterPro"/>
</dbReference>
<dbReference type="InterPro" id="IPR051638">
    <property type="entry name" value="CTBP_dehydrogenase"/>
</dbReference>
<feature type="domain" description="D-isomer specific 2-hydroxyacid dehydrogenase catalytic" evidence="2">
    <location>
        <begin position="14"/>
        <end position="321"/>
    </location>
</feature>
<accession>L8GCI7</accession>
<dbReference type="OrthoDB" id="418179at2759"/>
<dbReference type="SUPFAM" id="SSF51735">
    <property type="entry name" value="NAD(P)-binding Rossmann-fold domains"/>
    <property type="match status" value="1"/>
</dbReference>
<feature type="domain" description="D-isomer specific 2-hydroxyacid dehydrogenase NAD-binding" evidence="3">
    <location>
        <begin position="128"/>
        <end position="289"/>
    </location>
</feature>
<dbReference type="InterPro" id="IPR006140">
    <property type="entry name" value="D-isomer_DH_NAD-bd"/>
</dbReference>
<evidence type="ECO:0000259" key="3">
    <source>
        <dbReference type="Pfam" id="PF02826"/>
    </source>
</evidence>
<dbReference type="PANTHER" id="PTHR46029:SF7">
    <property type="entry name" value="C-TERMINAL-BINDING PROTEIN"/>
    <property type="match status" value="1"/>
</dbReference>
<dbReference type="InterPro" id="IPR006139">
    <property type="entry name" value="D-isomer_2_OHA_DH_cat_dom"/>
</dbReference>
<dbReference type="GO" id="GO:0006357">
    <property type="term" value="P:regulation of transcription by RNA polymerase II"/>
    <property type="evidence" value="ECO:0007669"/>
    <property type="project" value="TreeGrafter"/>
</dbReference>
<comment type="similarity">
    <text evidence="1">Belongs to the D-isomer specific 2-hydroxyacid dehydrogenase family.</text>
</comment>
<keyword evidence="5" id="KW-1185">Reference proteome</keyword>
<dbReference type="PROSITE" id="PS00065">
    <property type="entry name" value="D_2_HYDROXYACID_DH_1"/>
    <property type="match status" value="1"/>
</dbReference>
<name>L8GCI7_ACACF</name>